<evidence type="ECO:0000313" key="1">
    <source>
        <dbReference type="EMBL" id="KAJ8628089.1"/>
    </source>
</evidence>
<evidence type="ECO:0000313" key="2">
    <source>
        <dbReference type="Proteomes" id="UP001234297"/>
    </source>
</evidence>
<protein>
    <submittedName>
        <fullName evidence="1">Uncharacterized protein</fullName>
    </submittedName>
</protein>
<name>A0ACC2L3R5_PERAE</name>
<comment type="caution">
    <text evidence="1">The sequence shown here is derived from an EMBL/GenBank/DDBJ whole genome shotgun (WGS) entry which is preliminary data.</text>
</comment>
<organism evidence="1 2">
    <name type="scientific">Persea americana</name>
    <name type="common">Avocado</name>
    <dbReference type="NCBI Taxonomy" id="3435"/>
    <lineage>
        <taxon>Eukaryota</taxon>
        <taxon>Viridiplantae</taxon>
        <taxon>Streptophyta</taxon>
        <taxon>Embryophyta</taxon>
        <taxon>Tracheophyta</taxon>
        <taxon>Spermatophyta</taxon>
        <taxon>Magnoliopsida</taxon>
        <taxon>Magnoliidae</taxon>
        <taxon>Laurales</taxon>
        <taxon>Lauraceae</taxon>
        <taxon>Persea</taxon>
    </lineage>
</organism>
<keyword evidence="2" id="KW-1185">Reference proteome</keyword>
<accession>A0ACC2L3R5</accession>
<proteinExistence type="predicted"/>
<reference evidence="1 2" key="1">
    <citation type="journal article" date="2022" name="Hortic Res">
        <title>A haplotype resolved chromosomal level avocado genome allows analysis of novel avocado genes.</title>
        <authorList>
            <person name="Nath O."/>
            <person name="Fletcher S.J."/>
            <person name="Hayward A."/>
            <person name="Shaw L.M."/>
            <person name="Masouleh A.K."/>
            <person name="Furtado A."/>
            <person name="Henry R.J."/>
            <person name="Mitter N."/>
        </authorList>
    </citation>
    <scope>NUCLEOTIDE SEQUENCE [LARGE SCALE GENOMIC DNA]</scope>
    <source>
        <strain evidence="2">cv. Hass</strain>
    </source>
</reference>
<gene>
    <name evidence="1" type="ORF">MRB53_021396</name>
</gene>
<dbReference type="EMBL" id="CM056814">
    <property type="protein sequence ID" value="KAJ8628089.1"/>
    <property type="molecule type" value="Genomic_DNA"/>
</dbReference>
<sequence>MASFSGLMAFSSSPINPNKDQSFGRSRITVPRVASGHWQSTTQDPDMDTLSIKCREKINQVRHILQNLEGPSRRLVMIDHLQRLGIDYHFSEEIESFISSEYNNLHCGNNGGNGSSIYDVSLTFRLLREHGYYVSSDIFNNFKDEEGSFKPSLGKDIKGMMGLYEASVVAIRGEDILDEANDFARKSLFDSLPSVESSQASIVRQALENPFHMSLPRFSTKHHVKNLKGNDVNTKSLQELAKLDFNIVQLMHQDELKQVSKWWRELGLPQELKFARDQPLKWFMWPLAVLSNPQFSKYRVELTKPISFIYIIDDIFDVYGTPDELILFTEAVNRWDPSDIDQLPRYMKICFMALYNLTNEIAFLVLKEHGWNPIDSLRKSWTDLCNAFLVEAKWFASGHLPKADEYLRNGVTSSGVHIVLVHIFFLLGHGITREGIDSVDNMPGLISFPATILRLWDDLGSAKDENQEGYDGSYVDCYMKEQETSSLESARQHVRRMISNAWKELNKECLSPNPFSQSFVNASLNTARMVQIGEVRGCADHEVIGNNLFVSSPVSAVQSIEEAVDSEEGLSVVDEEIRIAALLLSSSCRNRRQHRRRNFRCCHAGEEDRRNRREIAVAVAGVARVAAAAVADVLGVAKEEDNRKGGGFGFGRAPHRREKTPESPSPLRVAGEGRGCRLRRRLVAKGGELLVLVL</sequence>
<dbReference type="Proteomes" id="UP001234297">
    <property type="component" value="Chromosome 6"/>
</dbReference>